<name>A0A816EQD7_ADIRI</name>
<dbReference type="Proteomes" id="UP000663852">
    <property type="component" value="Unassembled WGS sequence"/>
</dbReference>
<sequence>MDESELLNFNWFSEAGYSRLKAEAQDIKVIRDKMIEEGISYQYLPDNVRELLLGTSCTCRENTLNGLSSLSNEQARNYCEKASLTSLTIQEKLDSLDDRETLRGVRPAIEGESSLRYSLDPCCQRYKYIRVILQTVLTLKCLTNEEKIVFKEHLELINGLIDKYEACDVFILVRAFFNGNDIDYDDGEEVQVCSIIEPVGSESIGHIPQFERPGKKSLAHWCDRRNYLCIFDCPKVDFSIYIHKSEIIHIVKLVREQFKSDFDGQYEEEARFNLPHQPLSSSVVYLSKNKQNAKDIQGQLPSGREIIQIDPKDYYVRIDNIKESYGDLERILFQRLVKESSKYTLWFREIINKSGKNITSDHEFVLFAHAKAVSECARNLSTWMINSMCLDVIEKDINLDGKNNTDDQRLFSPWNLFFQHHSMTGESYKNQIGEGNENQEEIDDKEVYIIMNWLCIFWLGNENVTMVNDSDVCLSYLETIQRTKLEAAERYARTCILKMLFHRMYSIDSWDCNHF</sequence>
<accession>A0A816EQD7</accession>
<evidence type="ECO:0000313" key="2">
    <source>
        <dbReference type="EMBL" id="CAF1652997.1"/>
    </source>
</evidence>
<evidence type="ECO:0000313" key="3">
    <source>
        <dbReference type="Proteomes" id="UP000663828"/>
    </source>
</evidence>
<dbReference type="Proteomes" id="UP000663828">
    <property type="component" value="Unassembled WGS sequence"/>
</dbReference>
<keyword evidence="3" id="KW-1185">Reference proteome</keyword>
<gene>
    <name evidence="1" type="ORF">EDS130_LOCUS39050</name>
    <name evidence="2" type="ORF">XAT740_LOCUS55363</name>
</gene>
<dbReference type="EMBL" id="CAJNOR010010333">
    <property type="protein sequence ID" value="CAF1652997.1"/>
    <property type="molecule type" value="Genomic_DNA"/>
</dbReference>
<organism evidence="2 3">
    <name type="scientific">Adineta ricciae</name>
    <name type="common">Rotifer</name>
    <dbReference type="NCBI Taxonomy" id="249248"/>
    <lineage>
        <taxon>Eukaryota</taxon>
        <taxon>Metazoa</taxon>
        <taxon>Spiralia</taxon>
        <taxon>Gnathifera</taxon>
        <taxon>Rotifera</taxon>
        <taxon>Eurotatoria</taxon>
        <taxon>Bdelloidea</taxon>
        <taxon>Adinetida</taxon>
        <taxon>Adinetidae</taxon>
        <taxon>Adineta</taxon>
    </lineage>
</organism>
<protein>
    <submittedName>
        <fullName evidence="2">Uncharacterized protein</fullName>
    </submittedName>
</protein>
<dbReference type="EMBL" id="CAJNOJ010000425">
    <property type="protein sequence ID" value="CAF1443664.1"/>
    <property type="molecule type" value="Genomic_DNA"/>
</dbReference>
<proteinExistence type="predicted"/>
<dbReference type="AlphaFoldDB" id="A0A816EQD7"/>
<reference evidence="2" key="1">
    <citation type="submission" date="2021-02" db="EMBL/GenBank/DDBJ databases">
        <authorList>
            <person name="Nowell W R."/>
        </authorList>
    </citation>
    <scope>NUCLEOTIDE SEQUENCE</scope>
</reference>
<comment type="caution">
    <text evidence="2">The sequence shown here is derived from an EMBL/GenBank/DDBJ whole genome shotgun (WGS) entry which is preliminary data.</text>
</comment>
<evidence type="ECO:0000313" key="1">
    <source>
        <dbReference type="EMBL" id="CAF1443664.1"/>
    </source>
</evidence>